<evidence type="ECO:0000256" key="5">
    <source>
        <dbReference type="SAM" id="Phobius"/>
    </source>
</evidence>
<feature type="repeat" description="ANK" evidence="3">
    <location>
        <begin position="479"/>
        <end position="511"/>
    </location>
</feature>
<dbReference type="AlphaFoldDB" id="A0A3M2HQT5"/>
<keyword evidence="5" id="KW-1133">Transmembrane helix</keyword>
<dbReference type="InterPro" id="IPR002110">
    <property type="entry name" value="Ankyrin_rpt"/>
</dbReference>
<feature type="transmembrane region" description="Helical" evidence="5">
    <location>
        <begin position="165"/>
        <end position="183"/>
    </location>
</feature>
<evidence type="ECO:0000313" key="6">
    <source>
        <dbReference type="EMBL" id="RMH88114.1"/>
    </source>
</evidence>
<evidence type="ECO:0000256" key="2">
    <source>
        <dbReference type="ARBA" id="ARBA00023043"/>
    </source>
</evidence>
<name>A0A3M2HQT5_9GAMM</name>
<keyword evidence="2 3" id="KW-0040">ANK repeat</keyword>
<feature type="region of interest" description="Disordered" evidence="4">
    <location>
        <begin position="217"/>
        <end position="239"/>
    </location>
</feature>
<reference evidence="6 7" key="1">
    <citation type="submission" date="2018-10" db="EMBL/GenBank/DDBJ databases">
        <title>Proposal of Lysobacter pythonis sp. nov. isolated from royal pythons (Python regius).</title>
        <authorList>
            <person name="Hans-Juergen B."/>
            <person name="Huptas C."/>
            <person name="Sandra B."/>
            <person name="Igor L."/>
            <person name="Joachim S."/>
            <person name="Siegfried S."/>
            <person name="Mareike W."/>
            <person name="Peter K."/>
        </authorList>
    </citation>
    <scope>NUCLEOTIDE SEQUENCE [LARGE SCALE GENOMIC DNA]</scope>
    <source>
        <strain evidence="6 7">4284/11</strain>
    </source>
</reference>
<dbReference type="PROSITE" id="PS50088">
    <property type="entry name" value="ANK_REPEAT"/>
    <property type="match status" value="8"/>
</dbReference>
<dbReference type="Pfam" id="PF00023">
    <property type="entry name" value="Ank"/>
    <property type="match status" value="1"/>
</dbReference>
<feature type="repeat" description="ANK" evidence="3">
    <location>
        <begin position="446"/>
        <end position="478"/>
    </location>
</feature>
<keyword evidence="5" id="KW-0472">Membrane</keyword>
<organism evidence="6 7">
    <name type="scientific">Solilutibacter pythonis</name>
    <dbReference type="NCBI Taxonomy" id="2483112"/>
    <lineage>
        <taxon>Bacteria</taxon>
        <taxon>Pseudomonadati</taxon>
        <taxon>Pseudomonadota</taxon>
        <taxon>Gammaproteobacteria</taxon>
        <taxon>Lysobacterales</taxon>
        <taxon>Lysobacteraceae</taxon>
        <taxon>Solilutibacter</taxon>
    </lineage>
</organism>
<dbReference type="Pfam" id="PF12796">
    <property type="entry name" value="Ank_2"/>
    <property type="match status" value="4"/>
</dbReference>
<evidence type="ECO:0000256" key="1">
    <source>
        <dbReference type="ARBA" id="ARBA00022737"/>
    </source>
</evidence>
<evidence type="ECO:0000313" key="7">
    <source>
        <dbReference type="Proteomes" id="UP000275012"/>
    </source>
</evidence>
<dbReference type="OrthoDB" id="8960888at2"/>
<gene>
    <name evidence="6" type="ORF">EBB59_12130</name>
</gene>
<feature type="repeat" description="ANK" evidence="3">
    <location>
        <begin position="347"/>
        <end position="379"/>
    </location>
</feature>
<dbReference type="InterPro" id="IPR036770">
    <property type="entry name" value="Ankyrin_rpt-contain_sf"/>
</dbReference>
<dbReference type="SMART" id="SM00248">
    <property type="entry name" value="ANK"/>
    <property type="match status" value="15"/>
</dbReference>
<dbReference type="PANTHER" id="PTHR24198:SF165">
    <property type="entry name" value="ANKYRIN REPEAT-CONTAINING PROTEIN-RELATED"/>
    <property type="match status" value="1"/>
</dbReference>
<dbReference type="EMBL" id="RFLY01000021">
    <property type="protein sequence ID" value="RMH88114.1"/>
    <property type="molecule type" value="Genomic_DNA"/>
</dbReference>
<sequence>MPESRIRGPRWLAVPAALCLLAMAWAGWAAPALAVPGWLLAVLAGMKAPRAACRAPILRLLGLGLVASAVLLLWPLLWLASGGGVWAALAASAGFGFLLLACWRGWPLWRHALAGDLHDLRDWPRLIEIEPAAWRGLGLALAVAVAFALPLALAVPGLLPGPARWLAAGFAALLASLPAIFAMRRGPAIVVAAAPRAARNAEPVEVEALETLWDEPTAEAASPPAAVPDDAAKAVAPPAVPPEPAELYAAARHGRVEHALALLEAGADALAPPPADERDQRTLAQLAAVLPDLRLLRALIQRGVPLTAAPGQPTPLLAATRDSWHGRPEAVMTLLANGADVRARDGDGRTPLHHAARSTDPSVAALLLDAAAEIDALDDQRQSPLALACQAGNWRMAKFLVERGAHAHPAGGQPVLLAAAAPEEDDPAGVEFLLRQRAAPDARGEDGRTALHQAAAAGHLGILQTLLDAGADPALRDDDGHDAWLLAAGTGRQPLLEALLEAGADVQAVDARGRDALMLALVHGHAGPALANWLRERGIDTHRLDATGYSALEQAVAEGHWALAAAIDPDYPLPVTVREGDDEAARPPPRLLGDALAAGDETAVRQLAPLLSQAELDRALLDTAAANPAWVGLLRQLGATLDARDAQGDGVAFLLFDRIAEPAARHALETLLAAGAQPGGRGGLARLLTAALAARLTAAAGEALALDLLARGIDPFAPAAGGQSPLALAIRLGWPRLAGGLLARGADPNQTDARGLAPLHLAAALGQADTVRLLLRHGAQPALRAGDGQTALGVALASGQRELVGWLDWRVWPHPGRPLREEDLPAAATIGDLEGVKRLLALGFACDARDAQGCGALLRAAGGGHQPVVEHLLAAGAAPDLAAATGATPLSAAISRDHGEVVDILLAAGADVDARLSGGASMLMLAAALGQPQIVQRLLAAGARVEAGDQEGLLPMHCAALHAFGAADRARVVALFDTLLLAGADADAATPLGVTPLLLLLGARAEPGAACHETVLAAAFERLRDAGVSLAARDTRGFGPLHLAALHGLPDMVRRLLLAGADPEQRDQLNRGPREIALMRGFLDIAAEFPQPAAPGPGMSMARFLRDRRGD</sequence>
<proteinExistence type="predicted"/>
<dbReference type="PRINTS" id="PR01415">
    <property type="entry name" value="ANKYRIN"/>
</dbReference>
<feature type="transmembrane region" description="Helical" evidence="5">
    <location>
        <begin position="58"/>
        <end position="78"/>
    </location>
</feature>
<feature type="repeat" description="ANK" evidence="3">
    <location>
        <begin position="1036"/>
        <end position="1068"/>
    </location>
</feature>
<comment type="caution">
    <text evidence="6">The sequence shown here is derived from an EMBL/GenBank/DDBJ whole genome shotgun (WGS) entry which is preliminary data.</text>
</comment>
<dbReference type="Proteomes" id="UP000275012">
    <property type="component" value="Unassembled WGS sequence"/>
</dbReference>
<evidence type="ECO:0000256" key="4">
    <source>
        <dbReference type="SAM" id="MobiDB-lite"/>
    </source>
</evidence>
<protein>
    <submittedName>
        <fullName evidence="6">Uncharacterized protein</fullName>
    </submittedName>
</protein>
<dbReference type="Gene3D" id="1.25.40.20">
    <property type="entry name" value="Ankyrin repeat-containing domain"/>
    <property type="match status" value="6"/>
</dbReference>
<feature type="compositionally biased region" description="Low complexity" evidence="4">
    <location>
        <begin position="218"/>
        <end position="237"/>
    </location>
</feature>
<dbReference type="SUPFAM" id="SSF48403">
    <property type="entry name" value="Ankyrin repeat"/>
    <property type="match status" value="2"/>
</dbReference>
<keyword evidence="7" id="KW-1185">Reference proteome</keyword>
<feature type="repeat" description="ANK" evidence="3">
    <location>
        <begin position="885"/>
        <end position="917"/>
    </location>
</feature>
<feature type="repeat" description="ANK" evidence="3">
    <location>
        <begin position="721"/>
        <end position="753"/>
    </location>
</feature>
<dbReference type="RefSeq" id="WP_122102416.1">
    <property type="nucleotide sequence ID" value="NZ_RFLY01000021.1"/>
</dbReference>
<feature type="transmembrane region" description="Helical" evidence="5">
    <location>
        <begin position="85"/>
        <end position="106"/>
    </location>
</feature>
<keyword evidence="1" id="KW-0677">Repeat</keyword>
<accession>A0A3M2HQT5</accession>
<keyword evidence="5" id="KW-0812">Transmembrane</keyword>
<feature type="repeat" description="ANK" evidence="3">
    <location>
        <begin position="918"/>
        <end position="950"/>
    </location>
</feature>
<feature type="repeat" description="ANK" evidence="3">
    <location>
        <begin position="754"/>
        <end position="786"/>
    </location>
</feature>
<dbReference type="PROSITE" id="PS50297">
    <property type="entry name" value="ANK_REP_REGION"/>
    <property type="match status" value="7"/>
</dbReference>
<dbReference type="PANTHER" id="PTHR24198">
    <property type="entry name" value="ANKYRIN REPEAT AND PROTEIN KINASE DOMAIN-CONTAINING PROTEIN"/>
    <property type="match status" value="1"/>
</dbReference>
<feature type="transmembrane region" description="Helical" evidence="5">
    <location>
        <begin position="132"/>
        <end position="153"/>
    </location>
</feature>
<evidence type="ECO:0000256" key="3">
    <source>
        <dbReference type="PROSITE-ProRule" id="PRU00023"/>
    </source>
</evidence>